<keyword evidence="10" id="KW-1185">Reference proteome</keyword>
<dbReference type="Pfam" id="PF01753">
    <property type="entry name" value="zf-MYND"/>
    <property type="match status" value="1"/>
</dbReference>
<dbReference type="InterPro" id="IPR002110">
    <property type="entry name" value="Ankyrin_rpt"/>
</dbReference>
<evidence type="ECO:0000256" key="4">
    <source>
        <dbReference type="ARBA" id="ARBA00022833"/>
    </source>
</evidence>
<accession>A0A0C9VFE7</accession>
<dbReference type="InterPro" id="IPR050776">
    <property type="entry name" value="Ank_Repeat/CDKN_Inhibitor"/>
</dbReference>
<evidence type="ECO:0000256" key="5">
    <source>
        <dbReference type="ARBA" id="ARBA00023043"/>
    </source>
</evidence>
<evidence type="ECO:0000313" key="9">
    <source>
        <dbReference type="EMBL" id="KIJ64209.1"/>
    </source>
</evidence>
<dbReference type="HOGENOM" id="CLU_053726_0_0_1"/>
<sequence length="421" mass="46280">MKQILDKPGFISMKMGSEKLRDMFQMQFGRLDLNKLSPFALACMSGQYEEVKQAISNGTAPDLTNAETPFKLGFISFTVLGAQRLRGGPSGSLRHIEVLQHLLTSGAPPDIPDISGHTALHHACTPPLGHAEITKILLEKGANVNAQNRYGEVPIFFPFQGGDIPIVDLLMEHGADLDIQDGNGDSPRKLCIVFGAEVIAAVQKWERKRNGEQAPWEEKRCENCKTKGSGLKQCARCHVVRYCSTECQRALSSDSGPLSDLIQRCIPGAHWKTHKPQCHPFSSLTAVTLKPNYRDFSETISRADLTRQAFGLSNPNTHPFKSGTTKIVNFDNKSMVIKIQVPVDLFSNLPVSGMGGLLIYNKKRDFVCTVDRASNPVAYDTIVQTVRARGVGGAKAYFAAELKSRDELVVKVSEVLAEQPF</sequence>
<keyword evidence="3 7" id="KW-0863">Zinc-finger</keyword>
<dbReference type="Gene3D" id="6.10.140.2220">
    <property type="match status" value="1"/>
</dbReference>
<dbReference type="PROSITE" id="PS50297">
    <property type="entry name" value="ANK_REP_REGION"/>
    <property type="match status" value="2"/>
</dbReference>
<dbReference type="SUPFAM" id="SSF144232">
    <property type="entry name" value="HIT/MYND zinc finger-like"/>
    <property type="match status" value="1"/>
</dbReference>
<evidence type="ECO:0000259" key="8">
    <source>
        <dbReference type="PROSITE" id="PS50865"/>
    </source>
</evidence>
<feature type="repeat" description="ANK" evidence="6">
    <location>
        <begin position="115"/>
        <end position="149"/>
    </location>
</feature>
<dbReference type="PROSITE" id="PS50088">
    <property type="entry name" value="ANK_REPEAT"/>
    <property type="match status" value="2"/>
</dbReference>
<dbReference type="Gene3D" id="1.25.40.20">
    <property type="entry name" value="Ankyrin repeat-containing domain"/>
    <property type="match status" value="1"/>
</dbReference>
<dbReference type="InterPro" id="IPR036770">
    <property type="entry name" value="Ankyrin_rpt-contain_sf"/>
</dbReference>
<dbReference type="Proteomes" id="UP000053820">
    <property type="component" value="Unassembled WGS sequence"/>
</dbReference>
<dbReference type="AlphaFoldDB" id="A0A0C9VFE7"/>
<dbReference type="SUPFAM" id="SSF48403">
    <property type="entry name" value="Ankyrin repeat"/>
    <property type="match status" value="1"/>
</dbReference>
<dbReference type="SMART" id="SM00248">
    <property type="entry name" value="ANK"/>
    <property type="match status" value="4"/>
</dbReference>
<keyword evidence="2" id="KW-0677">Repeat</keyword>
<name>A0A0C9VFE7_9AGAM</name>
<organism evidence="9 10">
    <name type="scientific">Hydnomerulius pinastri MD-312</name>
    <dbReference type="NCBI Taxonomy" id="994086"/>
    <lineage>
        <taxon>Eukaryota</taxon>
        <taxon>Fungi</taxon>
        <taxon>Dikarya</taxon>
        <taxon>Basidiomycota</taxon>
        <taxon>Agaricomycotina</taxon>
        <taxon>Agaricomycetes</taxon>
        <taxon>Agaricomycetidae</taxon>
        <taxon>Boletales</taxon>
        <taxon>Boletales incertae sedis</taxon>
        <taxon>Leucogyrophana</taxon>
    </lineage>
</organism>
<evidence type="ECO:0000256" key="7">
    <source>
        <dbReference type="PROSITE-ProRule" id="PRU00134"/>
    </source>
</evidence>
<evidence type="ECO:0000256" key="1">
    <source>
        <dbReference type="ARBA" id="ARBA00022723"/>
    </source>
</evidence>
<gene>
    <name evidence="9" type="ORF">HYDPIDRAFT_167955</name>
</gene>
<dbReference type="OrthoDB" id="194358at2759"/>
<dbReference type="GO" id="GO:0008270">
    <property type="term" value="F:zinc ion binding"/>
    <property type="evidence" value="ECO:0007669"/>
    <property type="project" value="UniProtKB-KW"/>
</dbReference>
<dbReference type="PROSITE" id="PS50865">
    <property type="entry name" value="ZF_MYND_2"/>
    <property type="match status" value="1"/>
</dbReference>
<keyword evidence="1" id="KW-0479">Metal-binding</keyword>
<feature type="domain" description="MYND-type" evidence="8">
    <location>
        <begin position="221"/>
        <end position="278"/>
    </location>
</feature>
<dbReference type="Pfam" id="PF12796">
    <property type="entry name" value="Ank_2"/>
    <property type="match status" value="1"/>
</dbReference>
<feature type="repeat" description="ANK" evidence="6">
    <location>
        <begin position="150"/>
        <end position="182"/>
    </location>
</feature>
<proteinExistence type="predicted"/>
<evidence type="ECO:0000256" key="2">
    <source>
        <dbReference type="ARBA" id="ARBA00022737"/>
    </source>
</evidence>
<protein>
    <submittedName>
        <fullName evidence="9">Unplaced genomic scaffold scaffold_13, whole genome shotgun sequence</fullName>
    </submittedName>
</protein>
<evidence type="ECO:0000313" key="10">
    <source>
        <dbReference type="Proteomes" id="UP000053820"/>
    </source>
</evidence>
<keyword evidence="5 6" id="KW-0040">ANK repeat</keyword>
<dbReference type="InterPro" id="IPR002893">
    <property type="entry name" value="Znf_MYND"/>
</dbReference>
<evidence type="ECO:0000256" key="6">
    <source>
        <dbReference type="PROSITE-ProRule" id="PRU00023"/>
    </source>
</evidence>
<dbReference type="PANTHER" id="PTHR24201">
    <property type="entry name" value="ANK_REP_REGION DOMAIN-CONTAINING PROTEIN"/>
    <property type="match status" value="1"/>
</dbReference>
<dbReference type="EMBL" id="KN839847">
    <property type="protein sequence ID" value="KIJ64209.1"/>
    <property type="molecule type" value="Genomic_DNA"/>
</dbReference>
<keyword evidence="4" id="KW-0862">Zinc</keyword>
<evidence type="ECO:0000256" key="3">
    <source>
        <dbReference type="ARBA" id="ARBA00022771"/>
    </source>
</evidence>
<reference evidence="9 10" key="1">
    <citation type="submission" date="2014-04" db="EMBL/GenBank/DDBJ databases">
        <title>Evolutionary Origins and Diversification of the Mycorrhizal Mutualists.</title>
        <authorList>
            <consortium name="DOE Joint Genome Institute"/>
            <consortium name="Mycorrhizal Genomics Consortium"/>
            <person name="Kohler A."/>
            <person name="Kuo A."/>
            <person name="Nagy L.G."/>
            <person name="Floudas D."/>
            <person name="Copeland A."/>
            <person name="Barry K.W."/>
            <person name="Cichocki N."/>
            <person name="Veneault-Fourrey C."/>
            <person name="LaButti K."/>
            <person name="Lindquist E.A."/>
            <person name="Lipzen A."/>
            <person name="Lundell T."/>
            <person name="Morin E."/>
            <person name="Murat C."/>
            <person name="Riley R."/>
            <person name="Ohm R."/>
            <person name="Sun H."/>
            <person name="Tunlid A."/>
            <person name="Henrissat B."/>
            <person name="Grigoriev I.V."/>
            <person name="Hibbett D.S."/>
            <person name="Martin F."/>
        </authorList>
    </citation>
    <scope>NUCLEOTIDE SEQUENCE [LARGE SCALE GENOMIC DNA]</scope>
    <source>
        <strain evidence="9 10">MD-312</strain>
    </source>
</reference>